<name>A0A919BPV6_STRFL</name>
<reference evidence="2" key="1">
    <citation type="journal article" date="2014" name="Int. J. Syst. Evol. Microbiol.">
        <title>Complete genome sequence of Corynebacterium casei LMG S-19264T (=DSM 44701T), isolated from a smear-ripened cheese.</title>
        <authorList>
            <consortium name="US DOE Joint Genome Institute (JGI-PGF)"/>
            <person name="Walter F."/>
            <person name="Albersmeier A."/>
            <person name="Kalinowski J."/>
            <person name="Ruckert C."/>
        </authorList>
    </citation>
    <scope>NUCLEOTIDE SEQUENCE</scope>
    <source>
        <strain evidence="2">JCM 4122</strain>
    </source>
</reference>
<accession>A0A919BPV6</accession>
<sequence length="43" mass="4768">MRGPGRAGRGGVAGRVRGAENRMHRPEPSRYRAGMHAHLPIYE</sequence>
<evidence type="ECO:0000313" key="3">
    <source>
        <dbReference type="Proteomes" id="UP000632849"/>
    </source>
</evidence>
<organism evidence="2 3">
    <name type="scientific">Streptomyces filamentosus</name>
    <name type="common">Streptomyces roseosporus</name>
    <dbReference type="NCBI Taxonomy" id="67294"/>
    <lineage>
        <taxon>Bacteria</taxon>
        <taxon>Bacillati</taxon>
        <taxon>Actinomycetota</taxon>
        <taxon>Actinomycetes</taxon>
        <taxon>Kitasatosporales</taxon>
        <taxon>Streptomycetaceae</taxon>
        <taxon>Streptomyces</taxon>
    </lineage>
</organism>
<evidence type="ECO:0000313" key="2">
    <source>
        <dbReference type="EMBL" id="GHG01557.1"/>
    </source>
</evidence>
<feature type="compositionally biased region" description="Gly residues" evidence="1">
    <location>
        <begin position="1"/>
        <end position="13"/>
    </location>
</feature>
<keyword evidence="3" id="KW-1185">Reference proteome</keyword>
<proteinExistence type="predicted"/>
<gene>
    <name evidence="2" type="ORF">GCM10017667_36420</name>
</gene>
<feature type="region of interest" description="Disordered" evidence="1">
    <location>
        <begin position="1"/>
        <end position="43"/>
    </location>
</feature>
<comment type="caution">
    <text evidence="2">The sequence shown here is derived from an EMBL/GenBank/DDBJ whole genome shotgun (WGS) entry which is preliminary data.</text>
</comment>
<dbReference type="AlphaFoldDB" id="A0A919BPV6"/>
<protein>
    <submittedName>
        <fullName evidence="2">Uncharacterized protein</fullName>
    </submittedName>
</protein>
<evidence type="ECO:0000256" key="1">
    <source>
        <dbReference type="SAM" id="MobiDB-lite"/>
    </source>
</evidence>
<reference evidence="2" key="2">
    <citation type="submission" date="2020-09" db="EMBL/GenBank/DDBJ databases">
        <authorList>
            <person name="Sun Q."/>
            <person name="Ohkuma M."/>
        </authorList>
    </citation>
    <scope>NUCLEOTIDE SEQUENCE</scope>
    <source>
        <strain evidence="2">JCM 4122</strain>
    </source>
</reference>
<dbReference type="EMBL" id="BNBE01000001">
    <property type="protein sequence ID" value="GHG01557.1"/>
    <property type="molecule type" value="Genomic_DNA"/>
</dbReference>
<feature type="compositionally biased region" description="Basic and acidic residues" evidence="1">
    <location>
        <begin position="17"/>
        <end position="30"/>
    </location>
</feature>
<dbReference type="Proteomes" id="UP000632849">
    <property type="component" value="Unassembled WGS sequence"/>
</dbReference>